<evidence type="ECO:0000256" key="5">
    <source>
        <dbReference type="ARBA" id="ARBA00022857"/>
    </source>
</evidence>
<keyword evidence="9" id="KW-1185">Reference proteome</keyword>
<evidence type="ECO:0000256" key="3">
    <source>
        <dbReference type="ARBA" id="ARBA00022630"/>
    </source>
</evidence>
<evidence type="ECO:0000256" key="2">
    <source>
        <dbReference type="ARBA" id="ARBA00007118"/>
    </source>
</evidence>
<dbReference type="Pfam" id="PF00881">
    <property type="entry name" value="Nitroreductase"/>
    <property type="match status" value="1"/>
</dbReference>
<feature type="domain" description="Nitroreductase" evidence="7">
    <location>
        <begin position="9"/>
        <end position="186"/>
    </location>
</feature>
<dbReference type="AlphaFoldDB" id="A0A9W6B5A0"/>
<evidence type="ECO:0000256" key="6">
    <source>
        <dbReference type="ARBA" id="ARBA00023002"/>
    </source>
</evidence>
<comment type="caution">
    <text evidence="8">The sequence shown here is derived from an EMBL/GenBank/DDBJ whole genome shotgun (WGS) entry which is preliminary data.</text>
</comment>
<keyword evidence="4" id="KW-0288">FMN</keyword>
<evidence type="ECO:0000256" key="4">
    <source>
        <dbReference type="ARBA" id="ARBA00022643"/>
    </source>
</evidence>
<dbReference type="Proteomes" id="UP001143545">
    <property type="component" value="Unassembled WGS sequence"/>
</dbReference>
<dbReference type="InterPro" id="IPR000415">
    <property type="entry name" value="Nitroreductase-like"/>
</dbReference>
<protein>
    <submittedName>
        <fullName evidence="8">NAD(P)H-dependent oxidoreductase</fullName>
    </submittedName>
</protein>
<evidence type="ECO:0000313" key="8">
    <source>
        <dbReference type="EMBL" id="GLB52127.1"/>
    </source>
</evidence>
<name>A0A9W6B5A0_9FLAO</name>
<dbReference type="GO" id="GO:0016491">
    <property type="term" value="F:oxidoreductase activity"/>
    <property type="evidence" value="ECO:0007669"/>
    <property type="project" value="UniProtKB-KW"/>
</dbReference>
<gene>
    <name evidence="8" type="ORF">NBRC110019_11660</name>
</gene>
<accession>A0A9W6B5A0</accession>
<dbReference type="CDD" id="cd02149">
    <property type="entry name" value="NfsB-like"/>
    <property type="match status" value="1"/>
</dbReference>
<dbReference type="EMBL" id="BRVP01000006">
    <property type="protein sequence ID" value="GLB52127.1"/>
    <property type="molecule type" value="Genomic_DNA"/>
</dbReference>
<dbReference type="SUPFAM" id="SSF55469">
    <property type="entry name" value="FMN-dependent nitroreductase-like"/>
    <property type="match status" value="1"/>
</dbReference>
<comment type="cofactor">
    <cofactor evidence="1">
        <name>FMN</name>
        <dbReference type="ChEBI" id="CHEBI:58210"/>
    </cofactor>
</comment>
<keyword evidence="6" id="KW-0560">Oxidoreductase</keyword>
<dbReference type="InterPro" id="IPR033878">
    <property type="entry name" value="NfsB-like"/>
</dbReference>
<dbReference type="RefSeq" id="WP_281753226.1">
    <property type="nucleotide sequence ID" value="NZ_BRVP01000006.1"/>
</dbReference>
<keyword evidence="5" id="KW-0521">NADP</keyword>
<evidence type="ECO:0000313" key="9">
    <source>
        <dbReference type="Proteomes" id="UP001143545"/>
    </source>
</evidence>
<dbReference type="Gene3D" id="3.40.109.10">
    <property type="entry name" value="NADH Oxidase"/>
    <property type="match status" value="1"/>
</dbReference>
<sequence>MSTYIENLEWRYATKQFDSSKKISSEDLETLKKALQLSASSYGLQPYEILIIENPEVRAKLKEAAYNQTQLTDASQVIVFAAKTDVTAEDVATYMKNISETRNVSIEDLAGFSGAINGAIVSLPQEHKAIWAAKQCYIALGNLLSAAAALNIDACPMEGFSSEQFDEILGLEEKGLATAVIATIGYRSENDLLQHATKVRKSAEELFITI</sequence>
<reference evidence="8" key="1">
    <citation type="submission" date="2022-07" db="EMBL/GenBank/DDBJ databases">
        <title>Taxonomy of Novel Oxalotrophic and Methylotrophic Bacteria.</title>
        <authorList>
            <person name="Sahin N."/>
            <person name="Tani A."/>
        </authorList>
    </citation>
    <scope>NUCLEOTIDE SEQUENCE</scope>
    <source>
        <strain evidence="8">AM327</strain>
    </source>
</reference>
<proteinExistence type="inferred from homology"/>
<organism evidence="8 9">
    <name type="scientific">Neptunitalea chrysea</name>
    <dbReference type="NCBI Taxonomy" id="1647581"/>
    <lineage>
        <taxon>Bacteria</taxon>
        <taxon>Pseudomonadati</taxon>
        <taxon>Bacteroidota</taxon>
        <taxon>Flavobacteriia</taxon>
        <taxon>Flavobacteriales</taxon>
        <taxon>Flavobacteriaceae</taxon>
        <taxon>Neptunitalea</taxon>
    </lineage>
</organism>
<dbReference type="InterPro" id="IPR029479">
    <property type="entry name" value="Nitroreductase"/>
</dbReference>
<keyword evidence="3" id="KW-0285">Flavoprotein</keyword>
<evidence type="ECO:0000259" key="7">
    <source>
        <dbReference type="Pfam" id="PF00881"/>
    </source>
</evidence>
<comment type="similarity">
    <text evidence="2">Belongs to the nitroreductase family.</text>
</comment>
<dbReference type="PANTHER" id="PTHR43673:SF2">
    <property type="entry name" value="NITROREDUCTASE"/>
    <property type="match status" value="1"/>
</dbReference>
<dbReference type="PANTHER" id="PTHR43673">
    <property type="entry name" value="NAD(P)H NITROREDUCTASE YDGI-RELATED"/>
    <property type="match status" value="1"/>
</dbReference>
<evidence type="ECO:0000256" key="1">
    <source>
        <dbReference type="ARBA" id="ARBA00001917"/>
    </source>
</evidence>